<dbReference type="AlphaFoldDB" id="A0A2R4VUR6"/>
<proteinExistence type="predicted"/>
<keyword evidence="3" id="KW-0378">Hydrolase</keyword>
<feature type="domain" description="JAB" evidence="7">
    <location>
        <begin position="204"/>
        <end position="283"/>
    </location>
</feature>
<feature type="region of interest" description="Disordered" evidence="6">
    <location>
        <begin position="40"/>
        <end position="178"/>
    </location>
</feature>
<feature type="compositionally biased region" description="Basic and acidic residues" evidence="6">
    <location>
        <begin position="113"/>
        <end position="125"/>
    </location>
</feature>
<evidence type="ECO:0000256" key="5">
    <source>
        <dbReference type="ARBA" id="ARBA00023049"/>
    </source>
</evidence>
<dbReference type="KEGG" id="ahu:A6A40_24505"/>
<keyword evidence="4" id="KW-0862">Zinc</keyword>
<dbReference type="GO" id="GO:0046872">
    <property type="term" value="F:metal ion binding"/>
    <property type="evidence" value="ECO:0007669"/>
    <property type="project" value="UniProtKB-KW"/>
</dbReference>
<evidence type="ECO:0000256" key="3">
    <source>
        <dbReference type="ARBA" id="ARBA00022801"/>
    </source>
</evidence>
<dbReference type="EMBL" id="CP028905">
    <property type="protein sequence ID" value="AWB08190.1"/>
    <property type="molecule type" value="Genomic_DNA"/>
</dbReference>
<evidence type="ECO:0000259" key="7">
    <source>
        <dbReference type="Pfam" id="PF14464"/>
    </source>
</evidence>
<geneLocation type="plasmid" evidence="8 9">
    <name>pYZ4</name>
</geneLocation>
<evidence type="ECO:0000313" key="9">
    <source>
        <dbReference type="Proteomes" id="UP000077405"/>
    </source>
</evidence>
<gene>
    <name evidence="8" type="ORF">A6A40_24505</name>
</gene>
<evidence type="ECO:0000256" key="6">
    <source>
        <dbReference type="SAM" id="MobiDB-lite"/>
    </source>
</evidence>
<evidence type="ECO:0000256" key="2">
    <source>
        <dbReference type="ARBA" id="ARBA00022723"/>
    </source>
</evidence>
<organism evidence="8 9">
    <name type="scientific">Azospirillum humicireducens</name>
    <dbReference type="NCBI Taxonomy" id="1226968"/>
    <lineage>
        <taxon>Bacteria</taxon>
        <taxon>Pseudomonadati</taxon>
        <taxon>Pseudomonadota</taxon>
        <taxon>Alphaproteobacteria</taxon>
        <taxon>Rhodospirillales</taxon>
        <taxon>Azospirillaceae</taxon>
        <taxon>Azospirillum</taxon>
    </lineage>
</organism>
<keyword evidence="5" id="KW-0482">Metalloprotease</keyword>
<dbReference type="Proteomes" id="UP000077405">
    <property type="component" value="Plasmid pYZ4"/>
</dbReference>
<feature type="compositionally biased region" description="Polar residues" evidence="6">
    <location>
        <begin position="126"/>
        <end position="136"/>
    </location>
</feature>
<dbReference type="Gene3D" id="3.40.140.10">
    <property type="entry name" value="Cytidine Deaminase, domain 2"/>
    <property type="match status" value="1"/>
</dbReference>
<evidence type="ECO:0000256" key="4">
    <source>
        <dbReference type="ARBA" id="ARBA00022833"/>
    </source>
</evidence>
<dbReference type="Pfam" id="PF14464">
    <property type="entry name" value="Prok-JAB"/>
    <property type="match status" value="1"/>
</dbReference>
<keyword evidence="8" id="KW-0614">Plasmid</keyword>
<reference evidence="8 9" key="1">
    <citation type="submission" date="2018-04" db="EMBL/GenBank/DDBJ databases">
        <title>Complete genome sequence of the nitrogen-fixing bacterium Azospirillum humicireducens type strain SgZ-5.</title>
        <authorList>
            <person name="Yu Z."/>
        </authorList>
    </citation>
    <scope>NUCLEOTIDE SEQUENCE [LARGE SCALE GENOMIC DNA]</scope>
    <source>
        <strain evidence="8 9">SgZ-5</strain>
        <plasmid evidence="8 9">pYZ4</plasmid>
    </source>
</reference>
<keyword evidence="2" id="KW-0479">Metal-binding</keyword>
<evidence type="ECO:0000256" key="1">
    <source>
        <dbReference type="ARBA" id="ARBA00022670"/>
    </source>
</evidence>
<sequence length="336" mass="36856">MRSAGCETLQASRIGITKQKGLRAMHDFSSDTDQIRLQRDAKTEPNTDLQATKAVPYGSPQNKAIDAYRRAGATAPSAVPSEESPSAAERPVETAPVDGDGFEHSAGTVADPVVRDEAEQPRHNVETSGWSGSGSLKKTARPASRQPVWQGAKARPPESRPSHRPFDPWEEKRQRAPKIPPASELISSMRMHRHVYEAIRNTIGRHPAEQGGMLLSATGDYTITDYVYDASAATTGAAYNPNTDFLNRALIGRENQFCGIVHSHPPGFRRLSGQDERAAWSNLTSPHNPQLRAYLMPLVMTIPDTGRFELLPFIVTCHPHGNGEVKVRSVDLEILE</sequence>
<accession>A0A2R4VUR6</accession>
<dbReference type="SUPFAM" id="SSF102712">
    <property type="entry name" value="JAB1/MPN domain"/>
    <property type="match status" value="1"/>
</dbReference>
<feature type="compositionally biased region" description="Basic and acidic residues" evidence="6">
    <location>
        <begin position="155"/>
        <end position="174"/>
    </location>
</feature>
<dbReference type="InterPro" id="IPR028090">
    <property type="entry name" value="JAB_dom_prok"/>
</dbReference>
<name>A0A2R4VUR6_9PROT</name>
<feature type="compositionally biased region" description="Low complexity" evidence="6">
    <location>
        <begin position="75"/>
        <end position="89"/>
    </location>
</feature>
<evidence type="ECO:0000313" key="8">
    <source>
        <dbReference type="EMBL" id="AWB08190.1"/>
    </source>
</evidence>
<dbReference type="GO" id="GO:0006508">
    <property type="term" value="P:proteolysis"/>
    <property type="evidence" value="ECO:0007669"/>
    <property type="project" value="UniProtKB-KW"/>
</dbReference>
<dbReference type="GO" id="GO:0008237">
    <property type="term" value="F:metallopeptidase activity"/>
    <property type="evidence" value="ECO:0007669"/>
    <property type="project" value="UniProtKB-KW"/>
</dbReference>
<keyword evidence="9" id="KW-1185">Reference proteome</keyword>
<keyword evidence="1" id="KW-0645">Protease</keyword>
<protein>
    <recommendedName>
        <fullName evidence="7">JAB domain-containing protein</fullName>
    </recommendedName>
</protein>